<keyword evidence="1" id="KW-0472">Membrane</keyword>
<proteinExistence type="predicted"/>
<sequence length="135" mass="15218">MPVSQVWKAGVLTVFSNLGLMFSVWSGLFGTVIYFRIYVFILNKFKNCFTLGEAGFVCQSIIIVFYCTLNNIIDSVYMTSGTDIQISTLIVQSRLERALIAFPVCAANIPISLLHSMLIECAYDLHKRFQKMPSN</sequence>
<accession>A0AAV8VAY5</accession>
<reference evidence="2 3" key="1">
    <citation type="journal article" date="2023" name="Insect Mol. Biol.">
        <title>Genome sequencing provides insights into the evolution of gene families encoding plant cell wall-degrading enzymes in longhorned beetles.</title>
        <authorList>
            <person name="Shin N.R."/>
            <person name="Okamura Y."/>
            <person name="Kirsch R."/>
            <person name="Pauchet Y."/>
        </authorList>
    </citation>
    <scope>NUCLEOTIDE SEQUENCE [LARGE SCALE GENOMIC DNA]</scope>
    <source>
        <strain evidence="2">EAD_L_NR</strain>
    </source>
</reference>
<organism evidence="2 3">
    <name type="scientific">Exocentrus adspersus</name>
    <dbReference type="NCBI Taxonomy" id="1586481"/>
    <lineage>
        <taxon>Eukaryota</taxon>
        <taxon>Metazoa</taxon>
        <taxon>Ecdysozoa</taxon>
        <taxon>Arthropoda</taxon>
        <taxon>Hexapoda</taxon>
        <taxon>Insecta</taxon>
        <taxon>Pterygota</taxon>
        <taxon>Neoptera</taxon>
        <taxon>Endopterygota</taxon>
        <taxon>Coleoptera</taxon>
        <taxon>Polyphaga</taxon>
        <taxon>Cucujiformia</taxon>
        <taxon>Chrysomeloidea</taxon>
        <taxon>Cerambycidae</taxon>
        <taxon>Lamiinae</taxon>
        <taxon>Acanthocinini</taxon>
        <taxon>Exocentrus</taxon>
    </lineage>
</organism>
<feature type="transmembrane region" description="Helical" evidence="1">
    <location>
        <begin position="98"/>
        <end position="123"/>
    </location>
</feature>
<keyword evidence="1" id="KW-1133">Transmembrane helix</keyword>
<dbReference type="Proteomes" id="UP001159042">
    <property type="component" value="Unassembled WGS sequence"/>
</dbReference>
<comment type="caution">
    <text evidence="2">The sequence shown here is derived from an EMBL/GenBank/DDBJ whole genome shotgun (WGS) entry which is preliminary data.</text>
</comment>
<dbReference type="AlphaFoldDB" id="A0AAV8VAY5"/>
<feature type="transmembrane region" description="Helical" evidence="1">
    <location>
        <begin position="54"/>
        <end position="73"/>
    </location>
</feature>
<protein>
    <submittedName>
        <fullName evidence="2">Uncharacterized protein</fullName>
    </submittedName>
</protein>
<evidence type="ECO:0000256" key="1">
    <source>
        <dbReference type="SAM" id="Phobius"/>
    </source>
</evidence>
<keyword evidence="1" id="KW-0812">Transmembrane</keyword>
<keyword evidence="3" id="KW-1185">Reference proteome</keyword>
<feature type="transmembrane region" description="Helical" evidence="1">
    <location>
        <begin position="20"/>
        <end position="42"/>
    </location>
</feature>
<evidence type="ECO:0000313" key="2">
    <source>
        <dbReference type="EMBL" id="KAJ8911195.1"/>
    </source>
</evidence>
<evidence type="ECO:0000313" key="3">
    <source>
        <dbReference type="Proteomes" id="UP001159042"/>
    </source>
</evidence>
<dbReference type="EMBL" id="JANEYG010000208">
    <property type="protein sequence ID" value="KAJ8911195.1"/>
    <property type="molecule type" value="Genomic_DNA"/>
</dbReference>
<name>A0AAV8VAY5_9CUCU</name>
<gene>
    <name evidence="2" type="ORF">NQ315_004415</name>
</gene>